<dbReference type="Gramene" id="GBG62540">
    <property type="protein sequence ID" value="GBG62540"/>
    <property type="gene ID" value="CBR_g31179"/>
</dbReference>
<proteinExistence type="inferred from homology"/>
<keyword evidence="5" id="KW-0456">Lyase</keyword>
<dbReference type="OMA" id="NIEMYSE"/>
<dbReference type="STRING" id="69332.A0A388JXL2"/>
<dbReference type="SUPFAM" id="SSF52317">
    <property type="entry name" value="Class I glutamine amidotransferase-like"/>
    <property type="match status" value="1"/>
</dbReference>
<comment type="catalytic activity">
    <reaction evidence="6">
        <text>L-glutamine + H2O = L-glutamate + NH4(+)</text>
        <dbReference type="Rhea" id="RHEA:15889"/>
        <dbReference type="ChEBI" id="CHEBI:15377"/>
        <dbReference type="ChEBI" id="CHEBI:28938"/>
        <dbReference type="ChEBI" id="CHEBI:29985"/>
        <dbReference type="ChEBI" id="CHEBI:58359"/>
        <dbReference type="EC" id="3.5.1.2"/>
    </reaction>
</comment>
<dbReference type="NCBIfam" id="TIGR03800">
    <property type="entry name" value="PLP_synth_Pdx2"/>
    <property type="match status" value="1"/>
</dbReference>
<dbReference type="Gene3D" id="3.40.50.880">
    <property type="match status" value="1"/>
</dbReference>
<dbReference type="GO" id="GO:0042823">
    <property type="term" value="P:pyridoxal phosphate biosynthetic process"/>
    <property type="evidence" value="ECO:0007669"/>
    <property type="project" value="InterPro"/>
</dbReference>
<comment type="caution">
    <text evidence="8">The sequence shown here is derived from an EMBL/GenBank/DDBJ whole genome shotgun (WGS) entry which is preliminary data.</text>
</comment>
<sequence length="337" mass="36121">MATQADDWGNQPSGGEEAGDRHVSIIGVLAIQGSYREHCAALRRCGVQAIEVRKAEQLTRVSGLIIPGGESTTMANVAERNGLIAALRGFAQSGKPMWGTCAGLIFLANRATGQKKGGQALLGGLDCKVHRNFFGSQINSFETELPVPSHFPAKSPDHFRAIFIRAPGILEVGEGVEVLAECPVPEGMVVPTAEVDEGMMVIPTAVDVDKDKIHAPREPTTAPSCGDNHSRDKVIVAIRQGHLLGTAFHPELTSDLRWHLLFLDMVRCSNPKTIPMEEVEEEGALAAGGGGGEEGGKKADSARAATTTTASFTFPSMCRPEDLPIFREERNMEFELI</sequence>
<gene>
    <name evidence="8" type="ORF">CBR_g31179</name>
</gene>
<dbReference type="HAMAP" id="MF_01615">
    <property type="entry name" value="PdxT"/>
    <property type="match status" value="1"/>
</dbReference>
<dbReference type="PANTHER" id="PTHR31559">
    <property type="entry name" value="PYRIDOXAL 5'-PHOSPHATE SYNTHASE SUBUNIT SNO"/>
    <property type="match status" value="1"/>
</dbReference>
<evidence type="ECO:0000256" key="1">
    <source>
        <dbReference type="ARBA" id="ARBA00008345"/>
    </source>
</evidence>
<dbReference type="PROSITE" id="PS01236">
    <property type="entry name" value="PDXT_SNO_1"/>
    <property type="match status" value="1"/>
</dbReference>
<evidence type="ECO:0000313" key="9">
    <source>
        <dbReference type="Proteomes" id="UP000265515"/>
    </source>
</evidence>
<dbReference type="GO" id="GO:1903600">
    <property type="term" value="C:glutaminase complex"/>
    <property type="evidence" value="ECO:0007669"/>
    <property type="project" value="TreeGrafter"/>
</dbReference>
<name>A0A388JXL2_CHABU</name>
<dbReference type="InterPro" id="IPR021196">
    <property type="entry name" value="PdxT/SNO_CS"/>
</dbReference>
<dbReference type="InterPro" id="IPR002161">
    <property type="entry name" value="PdxT/SNO"/>
</dbReference>
<dbReference type="PROSITE" id="PS51130">
    <property type="entry name" value="PDXT_SNO_2"/>
    <property type="match status" value="1"/>
</dbReference>
<dbReference type="Pfam" id="PF01174">
    <property type="entry name" value="SNO"/>
    <property type="match status" value="1"/>
</dbReference>
<keyword evidence="3" id="KW-0378">Hydrolase</keyword>
<accession>A0A388JXL2</accession>
<organism evidence="8 9">
    <name type="scientific">Chara braunii</name>
    <name type="common">Braun's stonewort</name>
    <dbReference type="NCBI Taxonomy" id="69332"/>
    <lineage>
        <taxon>Eukaryota</taxon>
        <taxon>Viridiplantae</taxon>
        <taxon>Streptophyta</taxon>
        <taxon>Charophyceae</taxon>
        <taxon>Charales</taxon>
        <taxon>Characeae</taxon>
        <taxon>Chara</taxon>
    </lineage>
</organism>
<evidence type="ECO:0000313" key="8">
    <source>
        <dbReference type="EMBL" id="GBG62540.1"/>
    </source>
</evidence>
<comment type="similarity">
    <text evidence="1">Belongs to the glutaminase PdxT/SNO family.</text>
</comment>
<dbReference type="GO" id="GO:0005829">
    <property type="term" value="C:cytosol"/>
    <property type="evidence" value="ECO:0007669"/>
    <property type="project" value="EnsemblPlants"/>
</dbReference>
<dbReference type="Proteomes" id="UP000265515">
    <property type="component" value="Unassembled WGS sequence"/>
</dbReference>
<dbReference type="PANTHER" id="PTHR31559:SF0">
    <property type="entry name" value="PYRIDOXAL 5'-PHOSPHATE SYNTHASE SUBUNIT SNO1-RELATED"/>
    <property type="match status" value="1"/>
</dbReference>
<dbReference type="GO" id="GO:0016829">
    <property type="term" value="F:lyase activity"/>
    <property type="evidence" value="ECO:0007669"/>
    <property type="project" value="UniProtKB-KW"/>
</dbReference>
<dbReference type="EC" id="3.5.1.2" evidence="2"/>
<dbReference type="InterPro" id="IPR029062">
    <property type="entry name" value="Class_I_gatase-like"/>
</dbReference>
<protein>
    <recommendedName>
        <fullName evidence="2">glutaminase</fullName>
        <ecNumber evidence="2">3.5.1.2</ecNumber>
    </recommendedName>
</protein>
<dbReference type="GO" id="GO:0004359">
    <property type="term" value="F:glutaminase activity"/>
    <property type="evidence" value="ECO:0007669"/>
    <property type="project" value="UniProtKB-EC"/>
</dbReference>
<evidence type="ECO:0000256" key="2">
    <source>
        <dbReference type="ARBA" id="ARBA00012918"/>
    </source>
</evidence>
<evidence type="ECO:0000256" key="3">
    <source>
        <dbReference type="ARBA" id="ARBA00022801"/>
    </source>
</evidence>
<evidence type="ECO:0000256" key="5">
    <source>
        <dbReference type="ARBA" id="ARBA00023239"/>
    </source>
</evidence>
<keyword evidence="4" id="KW-0315">Glutamine amidotransferase</keyword>
<dbReference type="OrthoDB" id="2039at2759"/>
<evidence type="ECO:0000256" key="7">
    <source>
        <dbReference type="SAM" id="MobiDB-lite"/>
    </source>
</evidence>
<keyword evidence="9" id="KW-1185">Reference proteome</keyword>
<feature type="region of interest" description="Disordered" evidence="7">
    <location>
        <begin position="284"/>
        <end position="306"/>
    </location>
</feature>
<dbReference type="CDD" id="cd01749">
    <property type="entry name" value="GATase1_PB"/>
    <property type="match status" value="1"/>
</dbReference>
<reference evidence="8 9" key="1">
    <citation type="journal article" date="2018" name="Cell">
        <title>The Chara Genome: Secondary Complexity and Implications for Plant Terrestrialization.</title>
        <authorList>
            <person name="Nishiyama T."/>
            <person name="Sakayama H."/>
            <person name="Vries J.D."/>
            <person name="Buschmann H."/>
            <person name="Saint-Marcoux D."/>
            <person name="Ullrich K.K."/>
            <person name="Haas F.B."/>
            <person name="Vanderstraeten L."/>
            <person name="Becker D."/>
            <person name="Lang D."/>
            <person name="Vosolsobe S."/>
            <person name="Rombauts S."/>
            <person name="Wilhelmsson P.K.I."/>
            <person name="Janitza P."/>
            <person name="Kern R."/>
            <person name="Heyl A."/>
            <person name="Rumpler F."/>
            <person name="Villalobos L.I.A.C."/>
            <person name="Clay J.M."/>
            <person name="Skokan R."/>
            <person name="Toyoda A."/>
            <person name="Suzuki Y."/>
            <person name="Kagoshima H."/>
            <person name="Schijlen E."/>
            <person name="Tajeshwar N."/>
            <person name="Catarino B."/>
            <person name="Hetherington A.J."/>
            <person name="Saltykova A."/>
            <person name="Bonnot C."/>
            <person name="Breuninger H."/>
            <person name="Symeonidi A."/>
            <person name="Radhakrishnan G.V."/>
            <person name="Van Nieuwerburgh F."/>
            <person name="Deforce D."/>
            <person name="Chang C."/>
            <person name="Karol K.G."/>
            <person name="Hedrich R."/>
            <person name="Ulvskov P."/>
            <person name="Glockner G."/>
            <person name="Delwiche C.F."/>
            <person name="Petrasek J."/>
            <person name="Van de Peer Y."/>
            <person name="Friml J."/>
            <person name="Beilby M."/>
            <person name="Dolan L."/>
            <person name="Kohara Y."/>
            <person name="Sugano S."/>
            <person name="Fujiyama A."/>
            <person name="Delaux P.-M."/>
            <person name="Quint M."/>
            <person name="TheiBen G."/>
            <person name="Hagemann M."/>
            <person name="Harholt J."/>
            <person name="Dunand C."/>
            <person name="Zachgo S."/>
            <person name="Langdale J."/>
            <person name="Maumus F."/>
            <person name="Straeten D.V.D."/>
            <person name="Gould S.B."/>
            <person name="Rensing S.A."/>
        </authorList>
    </citation>
    <scope>NUCLEOTIDE SEQUENCE [LARGE SCALE GENOMIC DNA]</scope>
    <source>
        <strain evidence="8 9">S276</strain>
    </source>
</reference>
<dbReference type="GO" id="GO:0046982">
    <property type="term" value="F:protein heterodimerization activity"/>
    <property type="evidence" value="ECO:0007669"/>
    <property type="project" value="EnsemblPlants"/>
</dbReference>
<dbReference type="AlphaFoldDB" id="A0A388JXL2"/>
<dbReference type="PROSITE" id="PS51273">
    <property type="entry name" value="GATASE_TYPE_1"/>
    <property type="match status" value="1"/>
</dbReference>
<evidence type="ECO:0000256" key="4">
    <source>
        <dbReference type="ARBA" id="ARBA00022962"/>
    </source>
</evidence>
<evidence type="ECO:0000256" key="6">
    <source>
        <dbReference type="ARBA" id="ARBA00049534"/>
    </source>
</evidence>
<dbReference type="GO" id="GO:0008614">
    <property type="term" value="P:pyridoxine metabolic process"/>
    <property type="evidence" value="ECO:0007669"/>
    <property type="project" value="TreeGrafter"/>
</dbReference>
<dbReference type="EMBL" id="BFEA01000030">
    <property type="protein sequence ID" value="GBG62540.1"/>
    <property type="molecule type" value="Genomic_DNA"/>
</dbReference>